<evidence type="ECO:0000313" key="2">
    <source>
        <dbReference type="EMBL" id="KAK0421474.1"/>
    </source>
</evidence>
<dbReference type="Proteomes" id="UP001175226">
    <property type="component" value="Unassembled WGS sequence"/>
</dbReference>
<evidence type="ECO:0000313" key="4">
    <source>
        <dbReference type="Proteomes" id="UP001175226"/>
    </source>
</evidence>
<name>A0AA39M5P1_9AGAR</name>
<gene>
    <name evidence="3" type="ORF">EV421DRAFT_1837613</name>
    <name evidence="2" type="ORF">EV421DRAFT_1884614</name>
</gene>
<proteinExistence type="predicted"/>
<feature type="signal peptide" evidence="1">
    <location>
        <begin position="1"/>
        <end position="20"/>
    </location>
</feature>
<organism evidence="2 4">
    <name type="scientific">Armillaria borealis</name>
    <dbReference type="NCBI Taxonomy" id="47425"/>
    <lineage>
        <taxon>Eukaryota</taxon>
        <taxon>Fungi</taxon>
        <taxon>Dikarya</taxon>
        <taxon>Basidiomycota</taxon>
        <taxon>Agaricomycotina</taxon>
        <taxon>Agaricomycetes</taxon>
        <taxon>Agaricomycetidae</taxon>
        <taxon>Agaricales</taxon>
        <taxon>Marasmiineae</taxon>
        <taxon>Physalacriaceae</taxon>
        <taxon>Armillaria</taxon>
    </lineage>
</organism>
<dbReference type="AlphaFoldDB" id="A0AA39M5P1"/>
<reference evidence="2" key="1">
    <citation type="submission" date="2023-06" db="EMBL/GenBank/DDBJ databases">
        <authorList>
            <consortium name="Lawrence Berkeley National Laboratory"/>
            <person name="Ahrendt S."/>
            <person name="Sahu N."/>
            <person name="Indic B."/>
            <person name="Wong-Bajracharya J."/>
            <person name="Merenyi Z."/>
            <person name="Ke H.-M."/>
            <person name="Monk M."/>
            <person name="Kocsube S."/>
            <person name="Drula E."/>
            <person name="Lipzen A."/>
            <person name="Balint B."/>
            <person name="Henrissat B."/>
            <person name="Andreopoulos B."/>
            <person name="Martin F.M."/>
            <person name="Harder C.B."/>
            <person name="Rigling D."/>
            <person name="Ford K.L."/>
            <person name="Foster G.D."/>
            <person name="Pangilinan J."/>
            <person name="Papanicolaou A."/>
            <person name="Barry K."/>
            <person name="LaButti K."/>
            <person name="Viragh M."/>
            <person name="Koriabine M."/>
            <person name="Yan M."/>
            <person name="Riley R."/>
            <person name="Champramary S."/>
            <person name="Plett K.L."/>
            <person name="Tsai I.J."/>
            <person name="Slot J."/>
            <person name="Sipos G."/>
            <person name="Plett J."/>
            <person name="Nagy L.G."/>
            <person name="Grigoriev I.V."/>
        </authorList>
    </citation>
    <scope>NUCLEOTIDE SEQUENCE</scope>
    <source>
        <strain evidence="2">FPL87.14</strain>
    </source>
</reference>
<keyword evidence="1" id="KW-0732">Signal</keyword>
<accession>A0AA39M5P1</accession>
<keyword evidence="4" id="KW-1185">Reference proteome</keyword>
<dbReference type="EMBL" id="JAUEPT010000066">
    <property type="protein sequence ID" value="KAK0435052.1"/>
    <property type="molecule type" value="Genomic_DNA"/>
</dbReference>
<protein>
    <submittedName>
        <fullName evidence="2">Uncharacterized protein</fullName>
    </submittedName>
</protein>
<dbReference type="EMBL" id="JAUEPT010000697">
    <property type="protein sequence ID" value="KAK0421474.1"/>
    <property type="molecule type" value="Genomic_DNA"/>
</dbReference>
<sequence>MMYYLPFITLFPHLVVRSAASLNYASCIIDRTVISLANGTIYSSVVGIRCLEINAYGPDLSQSTTSHSLVTLHLEQISEGEQIRAVGVL</sequence>
<evidence type="ECO:0000256" key="1">
    <source>
        <dbReference type="SAM" id="SignalP"/>
    </source>
</evidence>
<comment type="caution">
    <text evidence="2">The sequence shown here is derived from an EMBL/GenBank/DDBJ whole genome shotgun (WGS) entry which is preliminary data.</text>
</comment>
<feature type="chain" id="PRO_5041630259" evidence="1">
    <location>
        <begin position="21"/>
        <end position="89"/>
    </location>
</feature>
<evidence type="ECO:0000313" key="3">
    <source>
        <dbReference type="EMBL" id="KAK0435052.1"/>
    </source>
</evidence>